<keyword evidence="2" id="KW-1185">Reference proteome</keyword>
<sequence length="88" mass="10258">MDDYQLNEAELVVVAVVDAEIVWYNMVFVPFTAVDNDGKSVTLLRECLKVNAPNRTFWLPESFMTTFYKQPTLVIPYQDAMKRMWSES</sequence>
<reference evidence="1 2" key="1">
    <citation type="journal article" date="2018" name="Mol. Plant">
        <title>The genome of Artemisia annua provides insight into the evolution of Asteraceae family and artemisinin biosynthesis.</title>
        <authorList>
            <person name="Shen Q."/>
            <person name="Zhang L."/>
            <person name="Liao Z."/>
            <person name="Wang S."/>
            <person name="Yan T."/>
            <person name="Shi P."/>
            <person name="Liu M."/>
            <person name="Fu X."/>
            <person name="Pan Q."/>
            <person name="Wang Y."/>
            <person name="Lv Z."/>
            <person name="Lu X."/>
            <person name="Zhang F."/>
            <person name="Jiang W."/>
            <person name="Ma Y."/>
            <person name="Chen M."/>
            <person name="Hao X."/>
            <person name="Li L."/>
            <person name="Tang Y."/>
            <person name="Lv G."/>
            <person name="Zhou Y."/>
            <person name="Sun X."/>
            <person name="Brodelius P.E."/>
            <person name="Rose J.K.C."/>
            <person name="Tang K."/>
        </authorList>
    </citation>
    <scope>NUCLEOTIDE SEQUENCE [LARGE SCALE GENOMIC DNA]</scope>
    <source>
        <strain evidence="2">cv. Huhao1</strain>
        <tissue evidence="1">Leaf</tissue>
    </source>
</reference>
<evidence type="ECO:0000313" key="2">
    <source>
        <dbReference type="Proteomes" id="UP000245207"/>
    </source>
</evidence>
<name>A0A2U1P465_ARTAN</name>
<organism evidence="1 2">
    <name type="scientific">Artemisia annua</name>
    <name type="common">Sweet wormwood</name>
    <dbReference type="NCBI Taxonomy" id="35608"/>
    <lineage>
        <taxon>Eukaryota</taxon>
        <taxon>Viridiplantae</taxon>
        <taxon>Streptophyta</taxon>
        <taxon>Embryophyta</taxon>
        <taxon>Tracheophyta</taxon>
        <taxon>Spermatophyta</taxon>
        <taxon>Magnoliopsida</taxon>
        <taxon>eudicotyledons</taxon>
        <taxon>Gunneridae</taxon>
        <taxon>Pentapetalae</taxon>
        <taxon>asterids</taxon>
        <taxon>campanulids</taxon>
        <taxon>Asterales</taxon>
        <taxon>Asteraceae</taxon>
        <taxon>Asteroideae</taxon>
        <taxon>Anthemideae</taxon>
        <taxon>Artemisiinae</taxon>
        <taxon>Artemisia</taxon>
    </lineage>
</organism>
<proteinExistence type="predicted"/>
<accession>A0A2U1P465</accession>
<dbReference type="Proteomes" id="UP000245207">
    <property type="component" value="Unassembled WGS sequence"/>
</dbReference>
<protein>
    <submittedName>
        <fullName evidence="1">FAR1 DNA binding domain, Zinc finger, SWIM-type, MULE transposase domain, FHY3/FAR1 family</fullName>
    </submittedName>
</protein>
<evidence type="ECO:0000313" key="1">
    <source>
        <dbReference type="EMBL" id="PWA80563.1"/>
    </source>
</evidence>
<gene>
    <name evidence="1" type="ORF">CTI12_AA195520</name>
</gene>
<dbReference type="OrthoDB" id="2402896at2759"/>
<dbReference type="EMBL" id="PKPP01001708">
    <property type="protein sequence ID" value="PWA80563.1"/>
    <property type="molecule type" value="Genomic_DNA"/>
</dbReference>
<comment type="caution">
    <text evidence="1">The sequence shown here is derived from an EMBL/GenBank/DDBJ whole genome shotgun (WGS) entry which is preliminary data.</text>
</comment>
<dbReference type="AlphaFoldDB" id="A0A2U1P465"/>